<evidence type="ECO:0000256" key="1">
    <source>
        <dbReference type="ARBA" id="ARBA00022729"/>
    </source>
</evidence>
<keyword evidence="3" id="KW-1133">Transmembrane helix</keyword>
<keyword evidence="6" id="KW-1185">Reference proteome</keyword>
<dbReference type="KEGG" id="vab:WPS_08090"/>
<organism evidence="5 6">
    <name type="scientific">Vulcanimicrobium alpinum</name>
    <dbReference type="NCBI Taxonomy" id="3016050"/>
    <lineage>
        <taxon>Bacteria</taxon>
        <taxon>Bacillati</taxon>
        <taxon>Vulcanimicrobiota</taxon>
        <taxon>Vulcanimicrobiia</taxon>
        <taxon>Vulcanimicrobiales</taxon>
        <taxon>Vulcanimicrobiaceae</taxon>
        <taxon>Vulcanimicrobium</taxon>
    </lineage>
</organism>
<dbReference type="Pfam" id="PF12849">
    <property type="entry name" value="PBP_like_2"/>
    <property type="match status" value="1"/>
</dbReference>
<name>A0AAN2C923_UNVUL</name>
<keyword evidence="3" id="KW-0812">Transmembrane</keyword>
<feature type="region of interest" description="Disordered" evidence="2">
    <location>
        <begin position="28"/>
        <end position="85"/>
    </location>
</feature>
<dbReference type="SUPFAM" id="SSF53850">
    <property type="entry name" value="Periplasmic binding protein-like II"/>
    <property type="match status" value="1"/>
</dbReference>
<keyword evidence="1" id="KW-0732">Signal</keyword>
<protein>
    <recommendedName>
        <fullName evidence="4">PBP domain-containing protein</fullName>
    </recommendedName>
</protein>
<feature type="transmembrane region" description="Helical" evidence="3">
    <location>
        <begin position="160"/>
        <end position="181"/>
    </location>
</feature>
<gene>
    <name evidence="5" type="ORF">WPS_08090</name>
</gene>
<feature type="compositionally biased region" description="Pro residues" evidence="2">
    <location>
        <begin position="97"/>
        <end position="119"/>
    </location>
</feature>
<dbReference type="InterPro" id="IPR050811">
    <property type="entry name" value="Phosphate_ABC_transporter"/>
</dbReference>
<dbReference type="AlphaFoldDB" id="A0AAN2C923"/>
<dbReference type="EMBL" id="AP025523">
    <property type="protein sequence ID" value="BDE05533.1"/>
    <property type="molecule type" value="Genomic_DNA"/>
</dbReference>
<dbReference type="Gene3D" id="3.40.190.10">
    <property type="entry name" value="Periplasmic binding protein-like II"/>
    <property type="match status" value="2"/>
</dbReference>
<evidence type="ECO:0000313" key="6">
    <source>
        <dbReference type="Proteomes" id="UP001317532"/>
    </source>
</evidence>
<evidence type="ECO:0000259" key="4">
    <source>
        <dbReference type="Pfam" id="PF12849"/>
    </source>
</evidence>
<keyword evidence="3" id="KW-0472">Membrane</keyword>
<accession>A0AAN2C923</accession>
<dbReference type="PANTHER" id="PTHR30570">
    <property type="entry name" value="PERIPLASMIC PHOSPHATE BINDING COMPONENT OF PHOSPHATE ABC TRANSPORTER"/>
    <property type="match status" value="1"/>
</dbReference>
<dbReference type="InterPro" id="IPR024370">
    <property type="entry name" value="PBP_domain"/>
</dbReference>
<evidence type="ECO:0000313" key="5">
    <source>
        <dbReference type="EMBL" id="BDE05533.1"/>
    </source>
</evidence>
<dbReference type="Proteomes" id="UP001317532">
    <property type="component" value="Chromosome"/>
</dbReference>
<evidence type="ECO:0000256" key="3">
    <source>
        <dbReference type="SAM" id="Phobius"/>
    </source>
</evidence>
<reference evidence="5 6" key="1">
    <citation type="journal article" date="2022" name="ISME Commun">
        <title>Vulcanimicrobium alpinus gen. nov. sp. nov., the first cultivated representative of the candidate phylum 'Eremiobacterota', is a metabolically versatile aerobic anoxygenic phototroph.</title>
        <authorList>
            <person name="Yabe S."/>
            <person name="Muto K."/>
            <person name="Abe K."/>
            <person name="Yokota A."/>
            <person name="Staudigel H."/>
            <person name="Tebo B.M."/>
        </authorList>
    </citation>
    <scope>NUCLEOTIDE SEQUENCE [LARGE SCALE GENOMIC DNA]</scope>
    <source>
        <strain evidence="5 6">WC8-2</strain>
    </source>
</reference>
<sequence>MLEFGVCRNAACPKAATSEPIELYPGPGEYCPDCGERLDPLPAPSAATSTAPAPSAPPPVPPPPAAVAPPPAAPAAPRPAAAVPAAPVVPPPAPAAPLPPPAAAAPPPPAPVPAAPVAPPRAASTSRVAFSQDDFEKFRAQVDEAPAAPPPTRAVFRPPIVAIAAAVVVVLLVVVVAVFGLRSRSGKSGSAAVAAAQLCGSPGTAELASAIAQAYAKKTGKPAPTVTTSDSNASPCDVRFWTAGGGDARAIIAHDAVVAIVNPQNPVSRLSPTQLRGILTGKITDWSSLGDTPKPIIAMLPESGSDEVRVVQQTLLRGVKNASTVVHAPSTAAVVRAVAGASGRRFIGLVSFSGAVPGKVLAIGASTPPSVLSIADHRYPYSYDVMVGSDFRTPPADAAALIAFARSDEVQAIVTHAGFIGRHGF</sequence>
<feature type="region of interest" description="Disordered" evidence="2">
    <location>
        <begin position="97"/>
        <end position="128"/>
    </location>
</feature>
<proteinExistence type="predicted"/>
<dbReference type="PANTHER" id="PTHR30570:SF1">
    <property type="entry name" value="PHOSPHATE-BINDING PROTEIN PSTS"/>
    <property type="match status" value="1"/>
</dbReference>
<evidence type="ECO:0000256" key="2">
    <source>
        <dbReference type="SAM" id="MobiDB-lite"/>
    </source>
</evidence>
<feature type="compositionally biased region" description="Low complexity" evidence="2">
    <location>
        <begin position="44"/>
        <end position="53"/>
    </location>
</feature>
<feature type="domain" description="PBP" evidence="4">
    <location>
        <begin position="251"/>
        <end position="387"/>
    </location>
</feature>
<feature type="compositionally biased region" description="Pro residues" evidence="2">
    <location>
        <begin position="54"/>
        <end position="77"/>
    </location>
</feature>